<evidence type="ECO:0000259" key="2">
    <source>
        <dbReference type="Pfam" id="PF02678"/>
    </source>
</evidence>
<evidence type="ECO:0000313" key="4">
    <source>
        <dbReference type="EMBL" id="VAV94412.1"/>
    </source>
</evidence>
<dbReference type="InterPro" id="IPR008778">
    <property type="entry name" value="Pirin_C_dom"/>
</dbReference>
<protein>
    <submittedName>
        <fullName evidence="4">Pirin</fullName>
    </submittedName>
</protein>
<dbReference type="InterPro" id="IPR014710">
    <property type="entry name" value="RmlC-like_jellyroll"/>
</dbReference>
<gene>
    <name evidence="4" type="ORF">MNBD_ACTINO02-1435</name>
</gene>
<dbReference type="SUPFAM" id="SSF51182">
    <property type="entry name" value="RmlC-like cupins"/>
    <property type="match status" value="1"/>
</dbReference>
<feature type="non-terminal residue" evidence="4">
    <location>
        <position position="309"/>
    </location>
</feature>
<dbReference type="EMBL" id="UOEK01000059">
    <property type="protein sequence ID" value="VAV94412.1"/>
    <property type="molecule type" value="Genomic_DNA"/>
</dbReference>
<dbReference type="PIRSF" id="PIRSF006232">
    <property type="entry name" value="Pirin"/>
    <property type="match status" value="1"/>
</dbReference>
<comment type="similarity">
    <text evidence="1">Belongs to the pirin family.</text>
</comment>
<dbReference type="InterPro" id="IPR012093">
    <property type="entry name" value="Pirin"/>
</dbReference>
<organism evidence="4">
    <name type="scientific">hydrothermal vent metagenome</name>
    <dbReference type="NCBI Taxonomy" id="652676"/>
    <lineage>
        <taxon>unclassified sequences</taxon>
        <taxon>metagenomes</taxon>
        <taxon>ecological metagenomes</taxon>
    </lineage>
</organism>
<feature type="domain" description="Pirin C-terminal" evidence="3">
    <location>
        <begin position="205"/>
        <end position="307"/>
    </location>
</feature>
<dbReference type="PANTHER" id="PTHR13903">
    <property type="entry name" value="PIRIN-RELATED"/>
    <property type="match status" value="1"/>
</dbReference>
<evidence type="ECO:0000259" key="3">
    <source>
        <dbReference type="Pfam" id="PF05726"/>
    </source>
</evidence>
<sequence>MTQNPVIELIPLQMPWVSLDPFIFTVHHLDRYPSGNAYQGIDSAARKGRNMGSDFSYRDGWSMYHGYEVPGFPQHPHRGFETVTVMQRGYTDHSDSLGATARYGEGDTQWLTTGSGIMHAEMFPLRSEDKDNTMELFQIWLNLPPDTKMVDPYFGMLWKEDIPTVEFHDGTVRVKVVCGSLDGHTPPAPNPDSWASQPGSEVSIWVIKIKAGSTWTLPASAEGLNRMLYCYVGSKVGIGEATVQMDTAAKLVSESDVELRATDSDVEFLLLEGRPIGAPMFQLGPFVMNTPEELEQAFADYRRTAFGGW</sequence>
<dbReference type="Gene3D" id="2.60.120.10">
    <property type="entry name" value="Jelly Rolls"/>
    <property type="match status" value="2"/>
</dbReference>
<evidence type="ECO:0000256" key="1">
    <source>
        <dbReference type="ARBA" id="ARBA00008416"/>
    </source>
</evidence>
<name>A0A3B0RSA1_9ZZZZ</name>
<dbReference type="Pfam" id="PF02678">
    <property type="entry name" value="Pirin"/>
    <property type="match status" value="1"/>
</dbReference>
<feature type="domain" description="Pirin N-terminal" evidence="2">
    <location>
        <begin position="49"/>
        <end position="141"/>
    </location>
</feature>
<dbReference type="Pfam" id="PF05726">
    <property type="entry name" value="Pirin_C"/>
    <property type="match status" value="1"/>
</dbReference>
<reference evidence="4" key="1">
    <citation type="submission" date="2018-06" db="EMBL/GenBank/DDBJ databases">
        <authorList>
            <person name="Zhirakovskaya E."/>
        </authorList>
    </citation>
    <scope>NUCLEOTIDE SEQUENCE</scope>
</reference>
<accession>A0A3B0RSA1</accession>
<dbReference type="InterPro" id="IPR011051">
    <property type="entry name" value="RmlC_Cupin_sf"/>
</dbReference>
<proteinExistence type="inferred from homology"/>
<dbReference type="CDD" id="cd02247">
    <property type="entry name" value="cupin_pirin_C"/>
    <property type="match status" value="1"/>
</dbReference>
<dbReference type="AlphaFoldDB" id="A0A3B0RSA1"/>
<dbReference type="PANTHER" id="PTHR13903:SF8">
    <property type="entry name" value="PIRIN"/>
    <property type="match status" value="1"/>
</dbReference>
<dbReference type="InterPro" id="IPR003829">
    <property type="entry name" value="Pirin_N_dom"/>
</dbReference>